<dbReference type="GO" id="GO:0071818">
    <property type="term" value="C:BAT3 complex"/>
    <property type="evidence" value="ECO:0007669"/>
    <property type="project" value="TreeGrafter"/>
</dbReference>
<dbReference type="GO" id="GO:0045048">
    <property type="term" value="P:protein insertion into ER membrane"/>
    <property type="evidence" value="ECO:0007669"/>
    <property type="project" value="InterPro"/>
</dbReference>
<dbReference type="AlphaFoldDB" id="A0A1A9UWY3"/>
<dbReference type="PANTHER" id="PTHR12875:SF0">
    <property type="entry name" value="GOLGI TO ER TRAFFIC PROTEIN 4 HOMOLOG"/>
    <property type="match status" value="1"/>
</dbReference>
<protein>
    <recommendedName>
        <fullName evidence="8">Golgi to ER traffic protein 4 homolog</fullName>
    </recommendedName>
</protein>
<dbReference type="PANTHER" id="PTHR12875">
    <property type="entry name" value="GOLGI TO ER TRAFFIC PROTEIN 4 HOMOLOG"/>
    <property type="match status" value="1"/>
</dbReference>
<comment type="subcellular location">
    <subcellularLocation>
        <location evidence="1">Cytoplasm</location>
        <location evidence="1">Cytosol</location>
    </subcellularLocation>
</comment>
<evidence type="ECO:0000256" key="1">
    <source>
        <dbReference type="ARBA" id="ARBA00004514"/>
    </source>
</evidence>
<dbReference type="Proteomes" id="UP000078200">
    <property type="component" value="Unassembled WGS sequence"/>
</dbReference>
<feature type="compositionally biased region" description="Basic and acidic residues" evidence="5">
    <location>
        <begin position="318"/>
        <end position="335"/>
    </location>
</feature>
<keyword evidence="4" id="KW-0963">Cytoplasm</keyword>
<feature type="region of interest" description="Disordered" evidence="5">
    <location>
        <begin position="311"/>
        <end position="335"/>
    </location>
</feature>
<keyword evidence="7" id="KW-1185">Reference proteome</keyword>
<reference evidence="6" key="1">
    <citation type="submission" date="2020-05" db="UniProtKB">
        <authorList>
            <consortium name="EnsemblMetazoa"/>
        </authorList>
    </citation>
    <scope>IDENTIFICATION</scope>
    <source>
        <strain evidence="6">TTRI</strain>
    </source>
</reference>
<dbReference type="STRING" id="7395.A0A1A9UWY3"/>
<evidence type="ECO:0008006" key="8">
    <source>
        <dbReference type="Google" id="ProtNLM"/>
    </source>
</evidence>
<evidence type="ECO:0000313" key="6">
    <source>
        <dbReference type="EnsemblMetazoa" id="GAUT018487-PA"/>
    </source>
</evidence>
<evidence type="ECO:0000256" key="2">
    <source>
        <dbReference type="ARBA" id="ARBA00005351"/>
    </source>
</evidence>
<accession>A0A1A9UWY3</accession>
<evidence type="ECO:0000313" key="7">
    <source>
        <dbReference type="Proteomes" id="UP000078200"/>
    </source>
</evidence>
<comment type="similarity">
    <text evidence="2">Belongs to the GET4 family.</text>
</comment>
<proteinExistence type="inferred from homology"/>
<dbReference type="Pfam" id="PF04190">
    <property type="entry name" value="GET4"/>
    <property type="match status" value="1"/>
</dbReference>
<keyword evidence="3" id="KW-0813">Transport</keyword>
<evidence type="ECO:0000256" key="5">
    <source>
        <dbReference type="SAM" id="MobiDB-lite"/>
    </source>
</evidence>
<sequence>MIASTERGQRGINRVLAKLEHSINTGNYYEAHQMYRTLYFRYIAQRKYFECMDLLYTGALRLVRNAQEPSAADLGLLIVDTLEKSGHRTNIELWIERLSALIENLSPTTVERETLINRCIKWSGEVSGHNLGHPSLHKRIARLLWSEGNMEQARHHVLLCRDGNMCGRFLVKISEKKSYTSEVDLIIVQAVLQQLCLKDRKTAEETFTTYIRQHPDIKRKAAPYKEILLNFIYFLFLCIDISHSAAFRSLCDLYKPSLDRDPSFQKYLVKIGVLFFDINPTPPSSGANMNMMGGMFGDLFSRLFQGFDDDDENNELPQGREHGDGDGSHISHELD</sequence>
<dbReference type="EnsemblMetazoa" id="GAUT018487-RA">
    <property type="protein sequence ID" value="GAUT018487-PA"/>
    <property type="gene ID" value="GAUT018487"/>
</dbReference>
<dbReference type="InterPro" id="IPR011990">
    <property type="entry name" value="TPR-like_helical_dom_sf"/>
</dbReference>
<dbReference type="FunFam" id="1.25.40.10:FF:000060">
    <property type="entry name" value="Golgi to ER traffic protein 4 homolog"/>
    <property type="match status" value="1"/>
</dbReference>
<evidence type="ECO:0000256" key="4">
    <source>
        <dbReference type="ARBA" id="ARBA00022490"/>
    </source>
</evidence>
<organism evidence="6 7">
    <name type="scientific">Glossina austeni</name>
    <name type="common">Savannah tsetse fly</name>
    <dbReference type="NCBI Taxonomy" id="7395"/>
    <lineage>
        <taxon>Eukaryota</taxon>
        <taxon>Metazoa</taxon>
        <taxon>Ecdysozoa</taxon>
        <taxon>Arthropoda</taxon>
        <taxon>Hexapoda</taxon>
        <taxon>Insecta</taxon>
        <taxon>Pterygota</taxon>
        <taxon>Neoptera</taxon>
        <taxon>Endopterygota</taxon>
        <taxon>Diptera</taxon>
        <taxon>Brachycera</taxon>
        <taxon>Muscomorpha</taxon>
        <taxon>Hippoboscoidea</taxon>
        <taxon>Glossinidae</taxon>
        <taxon>Glossina</taxon>
    </lineage>
</organism>
<dbReference type="InterPro" id="IPR007317">
    <property type="entry name" value="GET4"/>
</dbReference>
<dbReference type="VEuPathDB" id="VectorBase:GAUT018487"/>
<name>A0A1A9UWY3_GLOAU</name>
<dbReference type="Gene3D" id="1.25.40.10">
    <property type="entry name" value="Tetratricopeptide repeat domain"/>
    <property type="match status" value="1"/>
</dbReference>
<evidence type="ECO:0000256" key="3">
    <source>
        <dbReference type="ARBA" id="ARBA00022448"/>
    </source>
</evidence>